<dbReference type="Pfam" id="PF00015">
    <property type="entry name" value="MCPsignal"/>
    <property type="match status" value="1"/>
</dbReference>
<dbReference type="Gene3D" id="3.30.450.20">
    <property type="entry name" value="PAS domain"/>
    <property type="match status" value="2"/>
</dbReference>
<dbReference type="InterPro" id="IPR000700">
    <property type="entry name" value="PAS-assoc_C"/>
</dbReference>
<dbReference type="Proteomes" id="UP000280346">
    <property type="component" value="Unassembled WGS sequence"/>
</dbReference>
<dbReference type="EMBL" id="RZIJ01000003">
    <property type="protein sequence ID" value="RUQ74510.1"/>
    <property type="molecule type" value="Genomic_DNA"/>
</dbReference>
<name>A0A3S0VK96_9PROT</name>
<dbReference type="PROSITE" id="PS50111">
    <property type="entry name" value="CHEMOTAXIS_TRANSDUC_2"/>
    <property type="match status" value="1"/>
</dbReference>
<evidence type="ECO:0000313" key="5">
    <source>
        <dbReference type="EMBL" id="RUQ74510.1"/>
    </source>
</evidence>
<comment type="caution">
    <text evidence="5">The sequence shown here is derived from an EMBL/GenBank/DDBJ whole genome shotgun (WGS) entry which is preliminary data.</text>
</comment>
<dbReference type="GO" id="GO:0016020">
    <property type="term" value="C:membrane"/>
    <property type="evidence" value="ECO:0007669"/>
    <property type="project" value="InterPro"/>
</dbReference>
<evidence type="ECO:0000256" key="1">
    <source>
        <dbReference type="PROSITE-ProRule" id="PRU00284"/>
    </source>
</evidence>
<gene>
    <name evidence="5" type="ORF">EJ913_05530</name>
</gene>
<dbReference type="AlphaFoldDB" id="A0A3S0VK96"/>
<dbReference type="InterPro" id="IPR050903">
    <property type="entry name" value="Bact_Chemotaxis_MeTrfase"/>
</dbReference>
<dbReference type="InterPro" id="IPR013655">
    <property type="entry name" value="PAS_fold_3"/>
</dbReference>
<dbReference type="SMART" id="SM00086">
    <property type="entry name" value="PAC"/>
    <property type="match status" value="2"/>
</dbReference>
<dbReference type="GO" id="GO:0007165">
    <property type="term" value="P:signal transduction"/>
    <property type="evidence" value="ECO:0007669"/>
    <property type="project" value="UniProtKB-KW"/>
</dbReference>
<dbReference type="PANTHER" id="PTHR24422:SF10">
    <property type="entry name" value="CHEMOTAXIS PROTEIN METHYLTRANSFERASE 2"/>
    <property type="match status" value="1"/>
</dbReference>
<dbReference type="InterPro" id="IPR001610">
    <property type="entry name" value="PAC"/>
</dbReference>
<dbReference type="SMART" id="SM00283">
    <property type="entry name" value="MA"/>
    <property type="match status" value="1"/>
</dbReference>
<protein>
    <submittedName>
        <fullName evidence="5">Methyl-accepting chemotaxis protein</fullName>
    </submittedName>
</protein>
<keyword evidence="6" id="KW-1185">Reference proteome</keyword>
<dbReference type="PROSITE" id="PS50112">
    <property type="entry name" value="PAS"/>
    <property type="match status" value="1"/>
</dbReference>
<dbReference type="InterPro" id="IPR035965">
    <property type="entry name" value="PAS-like_dom_sf"/>
</dbReference>
<evidence type="ECO:0000259" key="3">
    <source>
        <dbReference type="PROSITE" id="PS50112"/>
    </source>
</evidence>
<proteinExistence type="predicted"/>
<dbReference type="RefSeq" id="WP_126995625.1">
    <property type="nucleotide sequence ID" value="NZ_CP173191.1"/>
</dbReference>
<feature type="domain" description="PAS" evidence="3">
    <location>
        <begin position="23"/>
        <end position="65"/>
    </location>
</feature>
<dbReference type="InterPro" id="IPR004090">
    <property type="entry name" value="Chemotax_Me-accpt_rcpt"/>
</dbReference>
<dbReference type="Pfam" id="PF08447">
    <property type="entry name" value="PAS_3"/>
    <property type="match status" value="2"/>
</dbReference>
<feature type="domain" description="Methyl-accepting transducer" evidence="2">
    <location>
        <begin position="257"/>
        <end position="486"/>
    </location>
</feature>
<dbReference type="GO" id="GO:0004888">
    <property type="term" value="F:transmembrane signaling receptor activity"/>
    <property type="evidence" value="ECO:0007669"/>
    <property type="project" value="InterPro"/>
</dbReference>
<reference evidence="5 6" key="1">
    <citation type="submission" date="2018-12" db="EMBL/GenBank/DDBJ databases">
        <authorList>
            <person name="Yang Y."/>
        </authorList>
    </citation>
    <scope>NUCLEOTIDE SEQUENCE [LARGE SCALE GENOMIC DNA]</scope>
    <source>
        <strain evidence="5 6">GSF71</strain>
    </source>
</reference>
<dbReference type="SUPFAM" id="SSF58104">
    <property type="entry name" value="Methyl-accepting chemotaxis protein (MCP) signaling domain"/>
    <property type="match status" value="1"/>
</dbReference>
<feature type="domain" description="PAC" evidence="4">
    <location>
        <begin position="82"/>
        <end position="134"/>
    </location>
</feature>
<sequence length="494" mass="53164">MMGFQSGLERTAKLDALDKSQAVIEFNLDGTIITANQNFLDTVGYSLREIQGRHHSLFVDPAERECPAYRRFWEALERGEYQTAEYRRIGKDGRDVWIQATYNPIVGRNGKPTKVVKFATNITDQKVKAADFQGQIDAINKSQAVIQFAMDGTILDANGNFLQTLGYSLAEIRGRHHSLFVDPAERESPAYRRFWEALGRGEYQTAEYRRIGKNGRDVWIQATYNPIFDPHGRPVKVVKFATDITAKVRERLQRSEIQTEIDTDLGAITTAISTANGQAANAATVSTQISSNVQAAAAGAEQLSAAIDEIGRRMNEAAQVTVRAVDQANHTAAIMAGLTEAASRIGDVVGLIQQIAKQTNLLALNATIEAARAGEAGRGFAVVACEVKTLAGQTARATEEITTQIAGIQKATSDAATSIGDVSGVIAHMNEISAAIASAVEEQTIVTRAMSANMQDAAMGVGGILNSMNEIAIATGVVSDATHKVKEISHSLVG</sequence>
<dbReference type="SMART" id="SM00091">
    <property type="entry name" value="PAS"/>
    <property type="match status" value="2"/>
</dbReference>
<organism evidence="5 6">
    <name type="scientific">Azospirillum doebereinerae</name>
    <dbReference type="NCBI Taxonomy" id="92933"/>
    <lineage>
        <taxon>Bacteria</taxon>
        <taxon>Pseudomonadati</taxon>
        <taxon>Pseudomonadota</taxon>
        <taxon>Alphaproteobacteria</taxon>
        <taxon>Rhodospirillales</taxon>
        <taxon>Azospirillaceae</taxon>
        <taxon>Azospirillum</taxon>
    </lineage>
</organism>
<dbReference type="PRINTS" id="PR00260">
    <property type="entry name" value="CHEMTRNSDUCR"/>
</dbReference>
<dbReference type="OrthoDB" id="9765776at2"/>
<dbReference type="SUPFAM" id="SSF55785">
    <property type="entry name" value="PYP-like sensor domain (PAS domain)"/>
    <property type="match status" value="2"/>
</dbReference>
<dbReference type="InterPro" id="IPR000014">
    <property type="entry name" value="PAS"/>
</dbReference>
<evidence type="ECO:0000313" key="6">
    <source>
        <dbReference type="Proteomes" id="UP000280346"/>
    </source>
</evidence>
<dbReference type="InterPro" id="IPR004089">
    <property type="entry name" value="MCPsignal_dom"/>
</dbReference>
<dbReference type="PROSITE" id="PS50113">
    <property type="entry name" value="PAC"/>
    <property type="match status" value="2"/>
</dbReference>
<evidence type="ECO:0000259" key="4">
    <source>
        <dbReference type="PROSITE" id="PS50113"/>
    </source>
</evidence>
<dbReference type="PANTHER" id="PTHR24422">
    <property type="entry name" value="CHEMOTAXIS PROTEIN METHYLTRANSFERASE"/>
    <property type="match status" value="1"/>
</dbReference>
<dbReference type="CDD" id="cd00130">
    <property type="entry name" value="PAS"/>
    <property type="match status" value="2"/>
</dbReference>
<accession>A0A3S0VK96</accession>
<dbReference type="GO" id="GO:0006935">
    <property type="term" value="P:chemotaxis"/>
    <property type="evidence" value="ECO:0007669"/>
    <property type="project" value="InterPro"/>
</dbReference>
<evidence type="ECO:0000259" key="2">
    <source>
        <dbReference type="PROSITE" id="PS50111"/>
    </source>
</evidence>
<feature type="domain" description="PAC" evidence="4">
    <location>
        <begin position="204"/>
        <end position="256"/>
    </location>
</feature>
<dbReference type="NCBIfam" id="TIGR00229">
    <property type="entry name" value="sensory_box"/>
    <property type="match status" value="2"/>
</dbReference>
<dbReference type="Gene3D" id="1.10.287.950">
    <property type="entry name" value="Methyl-accepting chemotaxis protein"/>
    <property type="match status" value="1"/>
</dbReference>
<keyword evidence="1" id="KW-0807">Transducer</keyword>